<comment type="caution">
    <text evidence="3">The sequence shown here is derived from an EMBL/GenBank/DDBJ whole genome shotgun (WGS) entry which is preliminary data.</text>
</comment>
<feature type="region of interest" description="Disordered" evidence="1">
    <location>
        <begin position="343"/>
        <end position="362"/>
    </location>
</feature>
<dbReference type="Proteomes" id="UP000193685">
    <property type="component" value="Unassembled WGS sequence"/>
</dbReference>
<dbReference type="AlphaFoldDB" id="A0A1Y2EUX4"/>
<dbReference type="GeneID" id="63788233"/>
<organism evidence="3 4">
    <name type="scientific">Protomyces lactucae-debilis</name>
    <dbReference type="NCBI Taxonomy" id="2754530"/>
    <lineage>
        <taxon>Eukaryota</taxon>
        <taxon>Fungi</taxon>
        <taxon>Dikarya</taxon>
        <taxon>Ascomycota</taxon>
        <taxon>Taphrinomycotina</taxon>
        <taxon>Taphrinomycetes</taxon>
        <taxon>Taphrinales</taxon>
        <taxon>Protomycetaceae</taxon>
        <taxon>Protomyces</taxon>
    </lineage>
</organism>
<sequence>MFGRRSASTSAVQSRAASLSDKSMAYDELPHQSGISFAHPGSRRMHIDDDSDDDQPGTGQQSARHGLNAGMHPMWQALQEEAASLTPGSDAGSASLEFFNQANEVKTLQISNMARHCTVADVYKAFNRTRDTMRIDWKTETSAHLHFESADQALQAYFGYLSSSYSIGTVEPLEVASQVDKPMDTNLKVAQSIQPAMPPVKKRSSWTPPASTSKMMTLSSLSTWRTNGSEKTQSTSDPDIGAVPQGLFTRGHRSTSSRSSVHSKSTDRVPALGRESSTSTAVTLASESSEASAQSQSTNAQRKASAPAALPSTTQRVFSASNEANTDDHAKKEFRGLSARRFLPSGFGFGFRHSSKSKGESS</sequence>
<dbReference type="EMBL" id="MCFI01000026">
    <property type="protein sequence ID" value="ORY75401.1"/>
    <property type="molecule type" value="Genomic_DNA"/>
</dbReference>
<gene>
    <name evidence="3" type="ORF">BCR37DRAFT_395503</name>
</gene>
<evidence type="ECO:0000313" key="4">
    <source>
        <dbReference type="Proteomes" id="UP000193685"/>
    </source>
</evidence>
<feature type="domain" description="Thc1 RRM" evidence="2">
    <location>
        <begin position="121"/>
        <end position="174"/>
    </location>
</feature>
<name>A0A1Y2EUX4_PROLT</name>
<feature type="compositionally biased region" description="Polar residues" evidence="1">
    <location>
        <begin position="224"/>
        <end position="237"/>
    </location>
</feature>
<feature type="compositionally biased region" description="Polar residues" evidence="1">
    <location>
        <begin position="1"/>
        <end position="21"/>
    </location>
</feature>
<accession>A0A1Y2EUX4</accession>
<dbReference type="OrthoDB" id="5418203at2759"/>
<feature type="region of interest" description="Disordered" evidence="1">
    <location>
        <begin position="1"/>
        <end position="66"/>
    </location>
</feature>
<dbReference type="Pfam" id="PF22877">
    <property type="entry name" value="RRM_Thc1"/>
    <property type="match status" value="1"/>
</dbReference>
<feature type="compositionally biased region" description="Polar residues" evidence="1">
    <location>
        <begin position="311"/>
        <end position="324"/>
    </location>
</feature>
<feature type="region of interest" description="Disordered" evidence="1">
    <location>
        <begin position="191"/>
        <end position="332"/>
    </location>
</feature>
<reference evidence="3 4" key="1">
    <citation type="submission" date="2016-07" db="EMBL/GenBank/DDBJ databases">
        <title>Pervasive Adenine N6-methylation of Active Genes in Fungi.</title>
        <authorList>
            <consortium name="DOE Joint Genome Institute"/>
            <person name="Mondo S.J."/>
            <person name="Dannebaum R.O."/>
            <person name="Kuo R.C."/>
            <person name="Labutti K."/>
            <person name="Haridas S."/>
            <person name="Kuo A."/>
            <person name="Salamov A."/>
            <person name="Ahrendt S.R."/>
            <person name="Lipzen A."/>
            <person name="Sullivan W."/>
            <person name="Andreopoulos W.B."/>
            <person name="Clum A."/>
            <person name="Lindquist E."/>
            <person name="Daum C."/>
            <person name="Ramamoorthy G.K."/>
            <person name="Gryganskyi A."/>
            <person name="Culley D."/>
            <person name="Magnuson J.K."/>
            <person name="James T.Y."/>
            <person name="O'Malley M.A."/>
            <person name="Stajich J.E."/>
            <person name="Spatafora J.W."/>
            <person name="Visel A."/>
            <person name="Grigoriev I.V."/>
        </authorList>
    </citation>
    <scope>NUCLEOTIDE SEQUENCE [LARGE SCALE GENOMIC DNA]</scope>
    <source>
        <strain evidence="3 4">12-1054</strain>
    </source>
</reference>
<dbReference type="InterPro" id="IPR053800">
    <property type="entry name" value="Thc1_RRM"/>
</dbReference>
<feature type="compositionally biased region" description="Low complexity" evidence="1">
    <location>
        <begin position="275"/>
        <end position="301"/>
    </location>
</feature>
<evidence type="ECO:0000256" key="1">
    <source>
        <dbReference type="SAM" id="MobiDB-lite"/>
    </source>
</evidence>
<dbReference type="RefSeq" id="XP_040722274.1">
    <property type="nucleotide sequence ID" value="XM_040871634.1"/>
</dbReference>
<keyword evidence="4" id="KW-1185">Reference proteome</keyword>
<protein>
    <recommendedName>
        <fullName evidence="2">Thc1 RRM domain-containing protein</fullName>
    </recommendedName>
</protein>
<feature type="compositionally biased region" description="Low complexity" evidence="1">
    <location>
        <begin position="211"/>
        <end position="223"/>
    </location>
</feature>
<evidence type="ECO:0000313" key="3">
    <source>
        <dbReference type="EMBL" id="ORY75401.1"/>
    </source>
</evidence>
<evidence type="ECO:0000259" key="2">
    <source>
        <dbReference type="Pfam" id="PF22877"/>
    </source>
</evidence>
<proteinExistence type="predicted"/>